<feature type="compositionally biased region" description="Polar residues" evidence="2">
    <location>
        <begin position="210"/>
        <end position="229"/>
    </location>
</feature>
<dbReference type="Proteomes" id="UP001479436">
    <property type="component" value="Unassembled WGS sequence"/>
</dbReference>
<dbReference type="Pfam" id="PF05030">
    <property type="entry name" value="SSXT"/>
    <property type="match status" value="1"/>
</dbReference>
<feature type="domain" description="SS18 N-terminal" evidence="3">
    <location>
        <begin position="15"/>
        <end position="75"/>
    </location>
</feature>
<evidence type="ECO:0000256" key="2">
    <source>
        <dbReference type="SAM" id="MobiDB-lite"/>
    </source>
</evidence>
<accession>A0ABR2VSV3</accession>
<feature type="compositionally biased region" description="Polar residues" evidence="2">
    <location>
        <begin position="182"/>
        <end position="191"/>
    </location>
</feature>
<sequence>MEQEQLEYQPSLLPEFSARNVQMVLDINSELIRVCVDFQNKGWVNDPEFAIYQSRLQSNLTYLATVADHFLKPQQTNRPVPAAPDLSPFPTPRTPSAQRLNTLLTKAIEAFNSKLANTETDMLERSRGLNSIYGNAGNSTDAQNRATDIPKPRKMMDTQAQASEYSNYNPFPPFKLPEGSRLPNSAANNDWQSQQRAYTQQQSQFDPNGVATTSQYNMSYGSQPENDLE</sequence>
<comment type="caution">
    <text evidence="4">The sequence shown here is derived from an EMBL/GenBank/DDBJ whole genome shotgun (WGS) entry which is preliminary data.</text>
</comment>
<reference evidence="4 5" key="1">
    <citation type="submission" date="2023-04" db="EMBL/GenBank/DDBJ databases">
        <title>Genome of Basidiobolus ranarum AG-B5.</title>
        <authorList>
            <person name="Stajich J.E."/>
            <person name="Carter-House D."/>
            <person name="Gryganskyi A."/>
        </authorList>
    </citation>
    <scope>NUCLEOTIDE SEQUENCE [LARGE SCALE GENOMIC DNA]</scope>
    <source>
        <strain evidence="4 5">AG-B5</strain>
    </source>
</reference>
<organism evidence="4 5">
    <name type="scientific">Basidiobolus ranarum</name>
    <dbReference type="NCBI Taxonomy" id="34480"/>
    <lineage>
        <taxon>Eukaryota</taxon>
        <taxon>Fungi</taxon>
        <taxon>Fungi incertae sedis</taxon>
        <taxon>Zoopagomycota</taxon>
        <taxon>Entomophthoromycotina</taxon>
        <taxon>Basidiobolomycetes</taxon>
        <taxon>Basidiobolales</taxon>
        <taxon>Basidiobolaceae</taxon>
        <taxon>Basidiobolus</taxon>
    </lineage>
</organism>
<evidence type="ECO:0000259" key="3">
    <source>
        <dbReference type="Pfam" id="PF05030"/>
    </source>
</evidence>
<feature type="compositionally biased region" description="Low complexity" evidence="2">
    <location>
        <begin position="192"/>
        <end position="204"/>
    </location>
</feature>
<evidence type="ECO:0000313" key="4">
    <source>
        <dbReference type="EMBL" id="KAK9700725.1"/>
    </source>
</evidence>
<dbReference type="InterPro" id="IPR007726">
    <property type="entry name" value="SS18_N"/>
</dbReference>
<keyword evidence="5" id="KW-1185">Reference proteome</keyword>
<proteinExistence type="inferred from homology"/>
<evidence type="ECO:0000313" key="5">
    <source>
        <dbReference type="Proteomes" id="UP001479436"/>
    </source>
</evidence>
<comment type="similarity">
    <text evidence="1">Belongs to the SS18 family.</text>
</comment>
<feature type="region of interest" description="Disordered" evidence="2">
    <location>
        <begin position="132"/>
        <end position="229"/>
    </location>
</feature>
<gene>
    <name evidence="4" type="ORF">K7432_012056</name>
</gene>
<name>A0ABR2VSV3_9FUNG</name>
<dbReference type="EMBL" id="JASJQH010007879">
    <property type="protein sequence ID" value="KAK9700725.1"/>
    <property type="molecule type" value="Genomic_DNA"/>
</dbReference>
<evidence type="ECO:0000256" key="1">
    <source>
        <dbReference type="ARBA" id="ARBA00007945"/>
    </source>
</evidence>
<feature type="compositionally biased region" description="Polar residues" evidence="2">
    <location>
        <begin position="158"/>
        <end position="169"/>
    </location>
</feature>
<protein>
    <recommendedName>
        <fullName evidence="3">SS18 N-terminal domain-containing protein</fullName>
    </recommendedName>
</protein>
<feature type="compositionally biased region" description="Polar residues" evidence="2">
    <location>
        <begin position="132"/>
        <end position="146"/>
    </location>
</feature>